<protein>
    <submittedName>
        <fullName evidence="3">Transposase family protein</fullName>
    </submittedName>
</protein>
<evidence type="ECO:0000313" key="5">
    <source>
        <dbReference type="Proteomes" id="UP000033671"/>
    </source>
</evidence>
<feature type="domain" description="Transposase IS110-like N-terminal" evidence="2">
    <location>
        <begin position="6"/>
        <end position="149"/>
    </location>
</feature>
<dbReference type="PANTHER" id="PTHR33055">
    <property type="entry name" value="TRANSPOSASE FOR INSERTION SEQUENCE ELEMENT IS1111A"/>
    <property type="match status" value="1"/>
</dbReference>
<evidence type="ECO:0000313" key="3">
    <source>
        <dbReference type="EMBL" id="KJV71815.1"/>
    </source>
</evidence>
<dbReference type="InterPro" id="IPR047650">
    <property type="entry name" value="Transpos_IS110"/>
</dbReference>
<sequence length="203" mass="23014">MNSIIIGIDVSKETFDAAVLINNKVQTRKFNNNSEGFNKLVTWLKSRGTGHVCMEATGIYWKSLAKYLYDYGYKVSVVNPARIKGFAISKLSRTKTDKADSVLIADFCEAMKPEAWYPQPPYIQELQQLVNRMNVLINHKTQETNRLEGASKAIANNIQMHIEFLEKQVKEIEQLINSHIKNNKDLHDKAMLLESIPGVGAKT</sequence>
<gene>
    <name evidence="4" type="ORF">OTSTA716_1516</name>
    <name evidence="3" type="ORF">OTSTA716_2132</name>
</gene>
<accession>A0A0F3NUQ8</accession>
<dbReference type="PATRIC" id="fig|1359175.3.peg.2630"/>
<feature type="coiled-coil region" evidence="1">
    <location>
        <begin position="123"/>
        <end position="189"/>
    </location>
</feature>
<organism evidence="3 5">
    <name type="scientific">Orientia tsutsugamushi str. TA716</name>
    <dbReference type="NCBI Taxonomy" id="1359175"/>
    <lineage>
        <taxon>Bacteria</taxon>
        <taxon>Pseudomonadati</taxon>
        <taxon>Pseudomonadota</taxon>
        <taxon>Alphaproteobacteria</taxon>
        <taxon>Rickettsiales</taxon>
        <taxon>Rickettsiaceae</taxon>
        <taxon>Rickettsieae</taxon>
        <taxon>Orientia</taxon>
    </lineage>
</organism>
<dbReference type="AlphaFoldDB" id="A0A0F3NUQ8"/>
<dbReference type="EMBL" id="LAOA01000070">
    <property type="protein sequence ID" value="KJV73697.1"/>
    <property type="molecule type" value="Genomic_DNA"/>
</dbReference>
<reference evidence="3 5" key="1">
    <citation type="submission" date="2015-01" db="EMBL/GenBank/DDBJ databases">
        <title>Genome Sequencing of Rickettsiales.</title>
        <authorList>
            <person name="Daugherty S.C."/>
            <person name="Su Q."/>
            <person name="Abolude K."/>
            <person name="Beier-Sexton M."/>
            <person name="Carlyon J.A."/>
            <person name="Carter R."/>
            <person name="Day N.P."/>
            <person name="Dumler S.J."/>
            <person name="Dyachenko V."/>
            <person name="Godinez A."/>
            <person name="Kurtti T.J."/>
            <person name="Lichay M."/>
            <person name="Mullins K.E."/>
            <person name="Ott S."/>
            <person name="Pappas-Brown V."/>
            <person name="Paris D.H."/>
            <person name="Patel P."/>
            <person name="Richards A.L."/>
            <person name="Sadzewicz L."/>
            <person name="Sears K."/>
            <person name="Seidman D."/>
            <person name="Sengamalay N."/>
            <person name="Stenos J."/>
            <person name="Tallon L.J."/>
            <person name="Vincent G."/>
            <person name="Fraser C.M."/>
            <person name="Munderloh U."/>
            <person name="Dunning-Hotopp J.C."/>
        </authorList>
    </citation>
    <scope>NUCLEOTIDE SEQUENCE [LARGE SCALE GENOMIC DNA]</scope>
    <source>
        <strain evidence="3 5">TA716</strain>
    </source>
</reference>
<name>A0A0F3NUQ8_ORITS</name>
<evidence type="ECO:0000313" key="4">
    <source>
        <dbReference type="EMBL" id="KJV73697.1"/>
    </source>
</evidence>
<dbReference type="GO" id="GO:0003677">
    <property type="term" value="F:DNA binding"/>
    <property type="evidence" value="ECO:0007669"/>
    <property type="project" value="InterPro"/>
</dbReference>
<dbReference type="GO" id="GO:0006313">
    <property type="term" value="P:DNA transposition"/>
    <property type="evidence" value="ECO:0007669"/>
    <property type="project" value="InterPro"/>
</dbReference>
<dbReference type="Proteomes" id="UP000033671">
    <property type="component" value="Unassembled WGS sequence"/>
</dbReference>
<evidence type="ECO:0000259" key="2">
    <source>
        <dbReference type="Pfam" id="PF01548"/>
    </source>
</evidence>
<dbReference type="PANTHER" id="PTHR33055:SF3">
    <property type="entry name" value="PUTATIVE TRANSPOSASE FOR IS117-RELATED"/>
    <property type="match status" value="1"/>
</dbReference>
<dbReference type="EMBL" id="LAOA01000129">
    <property type="protein sequence ID" value="KJV71815.1"/>
    <property type="molecule type" value="Genomic_DNA"/>
</dbReference>
<dbReference type="Pfam" id="PF01548">
    <property type="entry name" value="DEDD_Tnp_IS110"/>
    <property type="match status" value="1"/>
</dbReference>
<keyword evidence="1" id="KW-0175">Coiled coil</keyword>
<proteinExistence type="predicted"/>
<evidence type="ECO:0000256" key="1">
    <source>
        <dbReference type="SAM" id="Coils"/>
    </source>
</evidence>
<dbReference type="InterPro" id="IPR002525">
    <property type="entry name" value="Transp_IS110-like_N"/>
</dbReference>
<dbReference type="GO" id="GO:0004803">
    <property type="term" value="F:transposase activity"/>
    <property type="evidence" value="ECO:0007669"/>
    <property type="project" value="InterPro"/>
</dbReference>
<comment type="caution">
    <text evidence="3">The sequence shown here is derived from an EMBL/GenBank/DDBJ whole genome shotgun (WGS) entry which is preliminary data.</text>
</comment>